<dbReference type="EMBL" id="FNUC01000003">
    <property type="protein sequence ID" value="SEE19448.1"/>
    <property type="molecule type" value="Genomic_DNA"/>
</dbReference>
<reference evidence="3" key="1">
    <citation type="submission" date="2016-10" db="EMBL/GenBank/DDBJ databases">
        <authorList>
            <person name="Varghese N."/>
            <person name="Submissions S."/>
        </authorList>
    </citation>
    <scope>NUCLEOTIDE SEQUENCE [LARGE SCALE GENOMIC DNA]</scope>
    <source>
        <strain evidence="3">DSM 45237</strain>
    </source>
</reference>
<keyword evidence="1" id="KW-1133">Transmembrane helix</keyword>
<sequence length="54" mass="5536">MSAQNLFGTPAEQAALSADVAERAETTEDGLAPIVIASIIYCPSIIAASYGFSC</sequence>
<dbReference type="Proteomes" id="UP000181980">
    <property type="component" value="Unassembled WGS sequence"/>
</dbReference>
<dbReference type="RefSeq" id="WP_157740461.1">
    <property type="nucleotide sequence ID" value="NZ_FNUC01000003.1"/>
</dbReference>
<keyword evidence="1" id="KW-0472">Membrane</keyword>
<evidence type="ECO:0000313" key="2">
    <source>
        <dbReference type="EMBL" id="SEE19448.1"/>
    </source>
</evidence>
<organism evidence="2 3">
    <name type="scientific">Jiangella alba</name>
    <dbReference type="NCBI Taxonomy" id="561176"/>
    <lineage>
        <taxon>Bacteria</taxon>
        <taxon>Bacillati</taxon>
        <taxon>Actinomycetota</taxon>
        <taxon>Actinomycetes</taxon>
        <taxon>Jiangellales</taxon>
        <taxon>Jiangellaceae</taxon>
        <taxon>Jiangella</taxon>
    </lineage>
</organism>
<accession>A0A1H5GWN5</accession>
<keyword evidence="3" id="KW-1185">Reference proteome</keyword>
<keyword evidence="1" id="KW-0812">Transmembrane</keyword>
<dbReference type="STRING" id="561176.SAMN04488561_0664"/>
<name>A0A1H5GWN5_9ACTN</name>
<dbReference type="AlphaFoldDB" id="A0A1H5GWN5"/>
<evidence type="ECO:0000256" key="1">
    <source>
        <dbReference type="SAM" id="Phobius"/>
    </source>
</evidence>
<gene>
    <name evidence="2" type="ORF">SAMN04488561_0664</name>
</gene>
<feature type="transmembrane region" description="Helical" evidence="1">
    <location>
        <begin position="31"/>
        <end position="52"/>
    </location>
</feature>
<evidence type="ECO:0000313" key="3">
    <source>
        <dbReference type="Proteomes" id="UP000181980"/>
    </source>
</evidence>
<proteinExistence type="predicted"/>
<protein>
    <submittedName>
        <fullName evidence="2">Uncharacterized protein</fullName>
    </submittedName>
</protein>